<dbReference type="AlphaFoldDB" id="K5WN11"/>
<dbReference type="GO" id="GO:0000139">
    <property type="term" value="C:Golgi membrane"/>
    <property type="evidence" value="ECO:0007669"/>
    <property type="project" value="TreeGrafter"/>
</dbReference>
<gene>
    <name evidence="5" type="ORF">PHACADRAFT_246956</name>
</gene>
<dbReference type="KEGG" id="pco:PHACADRAFT_246956"/>
<evidence type="ECO:0000256" key="2">
    <source>
        <dbReference type="ARBA" id="ARBA00023136"/>
    </source>
</evidence>
<evidence type="ECO:0000259" key="4">
    <source>
        <dbReference type="Pfam" id="PF07064"/>
    </source>
</evidence>
<dbReference type="PANTHER" id="PTHR22746">
    <property type="entry name" value="RAB6A-GEF COMPLEX PARTNER PROTEIN 1"/>
    <property type="match status" value="1"/>
</dbReference>
<dbReference type="GO" id="GO:0006886">
    <property type="term" value="P:intracellular protein transport"/>
    <property type="evidence" value="ECO:0007669"/>
    <property type="project" value="InterPro"/>
</dbReference>
<dbReference type="GO" id="GO:0005829">
    <property type="term" value="C:cytosol"/>
    <property type="evidence" value="ECO:0007669"/>
    <property type="project" value="TreeGrafter"/>
</dbReference>
<dbReference type="GO" id="GO:0034066">
    <property type="term" value="C:Ric1-Rgp1 guanyl-nucleotide exchange factor complex"/>
    <property type="evidence" value="ECO:0007669"/>
    <property type="project" value="InterPro"/>
</dbReference>
<evidence type="ECO:0000256" key="1">
    <source>
        <dbReference type="ARBA" id="ARBA00004370"/>
    </source>
</evidence>
<dbReference type="FunCoup" id="K5WN11">
    <property type="interactions" value="114"/>
</dbReference>
<dbReference type="EMBL" id="JH930468">
    <property type="protein sequence ID" value="EKM60805.1"/>
    <property type="molecule type" value="Genomic_DNA"/>
</dbReference>
<name>K5WN11_PHACS</name>
<dbReference type="InterPro" id="IPR015943">
    <property type="entry name" value="WD40/YVTN_repeat-like_dom_sf"/>
</dbReference>
<evidence type="ECO:0000256" key="3">
    <source>
        <dbReference type="SAM" id="MobiDB-lite"/>
    </source>
</evidence>
<dbReference type="GeneID" id="18913944"/>
<sequence>MYFPTSAARQLSSAPPLPVPHEEVIALAPSPRKTLFCALTRNSLSVWRLRPSAVLAHLARTLTSIEEHGENTSAEWAPNGSKIVVQTTQSFLVLVTVEAIAKEEVYAPPTLAQGLRRNFLSGPGEAPPIPAISLQFEGVICIDGHLLGMSPRKDYILFSTKSPPSVQRIPWPTVHSEDGAGSDTEHSNQPFYDTWVLNEYNLPWLKDGNVTVTKILHPRQSGVETWITSDGRAYLVQLYEGSERTSESADDTKGTHKDSSPPDRPRNSIESNHSHSGPVWQGTCIHDVEPPKWVQKRKMIHPDGPDGDKYHWEDPRRAVAVAINAKFSVVAVGMHGGAVELVNLPSYEGVPPPAQILQIPNLYNKKPGAVTSMEWSSDGYVLAVGWEGGWAIWSVGGRCLAWAFGVEYEVDEERFLDAFMYGVRGFFWGPGNFELVMLAQSAPNSPDGELFVLPFAKSAITAQHSPDNTQYAFLQMDDRVLVYRGADQPDMSVINPESDVWQRIKVPQDYLSTNWPIRYSAISSDGRLIAIAGRRGLAHYSSNSGRWKMFADEIQEQAFAVRGGLLWFHHVLIAAVELMKNYQIRLYSRDLELSNQNVLFREVLSSPVVIMSLVDNSLLVYTADNTLHHYLIVPTQDTIKLQLCGSISFEGVIAAPSAVRVLSWMIPSAQKQLGDPMDDLSVATVLMIVGGRLVLLRPRKAANQEVTYDMQILADRIEFCWIHLQGIGSLENSLWGYDGKAIRVWLNALAIESAPATDEQGRPQSVKESVNMPLDFYPLSVLMDKGIVIGVEHEAATRLNLPFVIFRHVTSTHLFLQHILRHHLESGQLREAVAFALHYQHLVFFAHALEMLLHAIVEEDRAEHGAEPADEDARGCDEGDESVLAHTIEFLDHFDVALDVVVGCARKIEVTRWPRLFDVVGSPKSLFEACLATGRLATAASYLLVLHTLEQLDGSQGDAVRLLRAAMAAKEWQLCRDILRFLRSIDDSGAALRVAVGEAGILELEDEQGEVSS</sequence>
<dbReference type="InterPro" id="IPR009771">
    <property type="entry name" value="RIC1_C"/>
</dbReference>
<dbReference type="Pfam" id="PF07064">
    <property type="entry name" value="RIC1"/>
    <property type="match status" value="1"/>
</dbReference>
<dbReference type="PANTHER" id="PTHR22746:SF10">
    <property type="entry name" value="GUANINE NUCLEOTIDE EXCHANGE FACTOR SUBUNIT RIC1"/>
    <property type="match status" value="1"/>
</dbReference>
<feature type="compositionally biased region" description="Basic and acidic residues" evidence="3">
    <location>
        <begin position="242"/>
        <end position="267"/>
    </location>
</feature>
<dbReference type="Pfam" id="PF25440">
    <property type="entry name" value="Beta-prop_RIC1_2nd"/>
    <property type="match status" value="1"/>
</dbReference>
<feature type="region of interest" description="Disordered" evidence="3">
    <location>
        <begin position="242"/>
        <end position="283"/>
    </location>
</feature>
<keyword evidence="2" id="KW-0472">Membrane</keyword>
<dbReference type="HOGENOM" id="CLU_002060_1_0_1"/>
<dbReference type="SUPFAM" id="SSF82171">
    <property type="entry name" value="DPP6 N-terminal domain-like"/>
    <property type="match status" value="1"/>
</dbReference>
<dbReference type="InParanoid" id="K5WN11"/>
<keyword evidence="6" id="KW-1185">Reference proteome</keyword>
<feature type="domain" description="RIC1 C-terminal alpha solenoid region" evidence="4">
    <location>
        <begin position="817"/>
        <end position="1000"/>
    </location>
</feature>
<proteinExistence type="predicted"/>
<protein>
    <recommendedName>
        <fullName evidence="4">RIC1 C-terminal alpha solenoid region domain-containing protein</fullName>
    </recommendedName>
</protein>
<dbReference type="OrthoDB" id="67540at2759"/>
<dbReference type="Gene3D" id="2.130.10.10">
    <property type="entry name" value="YVTN repeat-like/Quinoprotein amine dehydrogenase"/>
    <property type="match status" value="1"/>
</dbReference>
<feature type="compositionally biased region" description="Basic and acidic residues" evidence="3">
    <location>
        <begin position="175"/>
        <end position="186"/>
    </location>
</feature>
<feature type="region of interest" description="Disordered" evidence="3">
    <location>
        <begin position="168"/>
        <end position="187"/>
    </location>
</feature>
<reference evidence="5 6" key="1">
    <citation type="journal article" date="2012" name="BMC Genomics">
        <title>Comparative genomics of the white-rot fungi, Phanerochaete carnosa and P. chrysosporium, to elucidate the genetic basis of the distinct wood types they colonize.</title>
        <authorList>
            <person name="Suzuki H."/>
            <person name="MacDonald J."/>
            <person name="Syed K."/>
            <person name="Salamov A."/>
            <person name="Hori C."/>
            <person name="Aerts A."/>
            <person name="Henrissat B."/>
            <person name="Wiebenga A."/>
            <person name="vanKuyk P.A."/>
            <person name="Barry K."/>
            <person name="Lindquist E."/>
            <person name="LaButti K."/>
            <person name="Lapidus A."/>
            <person name="Lucas S."/>
            <person name="Coutinho P."/>
            <person name="Gong Y."/>
            <person name="Samejima M."/>
            <person name="Mahadevan R."/>
            <person name="Abou-Zaid M."/>
            <person name="de Vries R.P."/>
            <person name="Igarashi K."/>
            <person name="Yadav J.S."/>
            <person name="Grigoriev I.V."/>
            <person name="Master E.R."/>
        </authorList>
    </citation>
    <scope>NUCLEOTIDE SEQUENCE [LARGE SCALE GENOMIC DNA]</scope>
    <source>
        <strain evidence="5 6">HHB-10118-sp</strain>
    </source>
</reference>
<dbReference type="Proteomes" id="UP000008370">
    <property type="component" value="Unassembled WGS sequence"/>
</dbReference>
<evidence type="ECO:0000313" key="6">
    <source>
        <dbReference type="Proteomes" id="UP000008370"/>
    </source>
</evidence>
<dbReference type="RefSeq" id="XP_007390251.1">
    <property type="nucleotide sequence ID" value="XM_007390189.1"/>
</dbReference>
<accession>K5WN11</accession>
<evidence type="ECO:0000313" key="5">
    <source>
        <dbReference type="EMBL" id="EKM60805.1"/>
    </source>
</evidence>
<dbReference type="InterPro" id="IPR040096">
    <property type="entry name" value="Ric1"/>
</dbReference>
<dbReference type="STRING" id="650164.K5WN11"/>
<organism evidence="5 6">
    <name type="scientific">Phanerochaete carnosa (strain HHB-10118-sp)</name>
    <name type="common">White-rot fungus</name>
    <name type="synonym">Peniophora carnosa</name>
    <dbReference type="NCBI Taxonomy" id="650164"/>
    <lineage>
        <taxon>Eukaryota</taxon>
        <taxon>Fungi</taxon>
        <taxon>Dikarya</taxon>
        <taxon>Basidiomycota</taxon>
        <taxon>Agaricomycotina</taxon>
        <taxon>Agaricomycetes</taxon>
        <taxon>Polyporales</taxon>
        <taxon>Phanerochaetaceae</taxon>
        <taxon>Phanerochaete</taxon>
    </lineage>
</organism>
<comment type="subcellular location">
    <subcellularLocation>
        <location evidence="1">Membrane</location>
    </subcellularLocation>
</comment>
<dbReference type="GO" id="GO:0042147">
    <property type="term" value="P:retrograde transport, endosome to Golgi"/>
    <property type="evidence" value="ECO:0007669"/>
    <property type="project" value="TreeGrafter"/>
</dbReference>